<evidence type="ECO:0000259" key="3">
    <source>
        <dbReference type="Pfam" id="PF00440"/>
    </source>
</evidence>
<dbReference type="PANTHER" id="PTHR30328:SF54">
    <property type="entry name" value="HTH-TYPE TRANSCRIPTIONAL REPRESSOR SCO4008"/>
    <property type="match status" value="1"/>
</dbReference>
<protein>
    <submittedName>
        <fullName evidence="5">TetR/AcrR family transcriptional regulator</fullName>
    </submittedName>
</protein>
<comment type="caution">
    <text evidence="5">The sequence shown here is derived from an EMBL/GenBank/DDBJ whole genome shotgun (WGS) entry which is preliminary data.</text>
</comment>
<keyword evidence="1" id="KW-0238">DNA-binding</keyword>
<dbReference type="Proteomes" id="UP000600799">
    <property type="component" value="Unassembled WGS sequence"/>
</dbReference>
<dbReference type="Pfam" id="PF17938">
    <property type="entry name" value="TetR_C_29"/>
    <property type="match status" value="1"/>
</dbReference>
<reference evidence="5 6" key="1">
    <citation type="submission" date="2020-11" db="EMBL/GenBank/DDBJ databases">
        <title>The genome sequence of Novosphingobium sp. 1Y9A.</title>
        <authorList>
            <person name="Liu Y."/>
        </authorList>
    </citation>
    <scope>NUCLEOTIDE SEQUENCE [LARGE SCALE GENOMIC DNA]</scope>
    <source>
        <strain evidence="5 6">1Y9A</strain>
    </source>
</reference>
<accession>A0ABS0HJ73</accession>
<dbReference type="PANTHER" id="PTHR30328">
    <property type="entry name" value="TRANSCRIPTIONAL REPRESSOR"/>
    <property type="match status" value="1"/>
</dbReference>
<feature type="region of interest" description="Disordered" evidence="2">
    <location>
        <begin position="48"/>
        <end position="67"/>
    </location>
</feature>
<evidence type="ECO:0000256" key="2">
    <source>
        <dbReference type="SAM" id="MobiDB-lite"/>
    </source>
</evidence>
<dbReference type="InterPro" id="IPR009057">
    <property type="entry name" value="Homeodomain-like_sf"/>
</dbReference>
<feature type="domain" description="HTH-type transcriptional repressor NicS C-terminal" evidence="4">
    <location>
        <begin position="144"/>
        <end position="260"/>
    </location>
</feature>
<dbReference type="InterPro" id="IPR041474">
    <property type="entry name" value="NicS_C"/>
</dbReference>
<evidence type="ECO:0000313" key="5">
    <source>
        <dbReference type="EMBL" id="MBF9152307.1"/>
    </source>
</evidence>
<dbReference type="InterPro" id="IPR036271">
    <property type="entry name" value="Tet_transcr_reg_TetR-rel_C_sf"/>
</dbReference>
<gene>
    <name evidence="5" type="ORF">I2488_14965</name>
</gene>
<proteinExistence type="predicted"/>
<feature type="region of interest" description="Disordered" evidence="2">
    <location>
        <begin position="1"/>
        <end position="25"/>
    </location>
</feature>
<organism evidence="5 6">
    <name type="scientific">Novosphingobium jiangmenense</name>
    <dbReference type="NCBI Taxonomy" id="2791981"/>
    <lineage>
        <taxon>Bacteria</taxon>
        <taxon>Pseudomonadati</taxon>
        <taxon>Pseudomonadota</taxon>
        <taxon>Alphaproteobacteria</taxon>
        <taxon>Sphingomonadales</taxon>
        <taxon>Sphingomonadaceae</taxon>
        <taxon>Novosphingobium</taxon>
    </lineage>
</organism>
<dbReference type="InterPro" id="IPR001647">
    <property type="entry name" value="HTH_TetR"/>
</dbReference>
<feature type="domain" description="HTH tetR-type" evidence="3">
    <location>
        <begin position="76"/>
        <end position="120"/>
    </location>
</feature>
<keyword evidence="6" id="KW-1185">Reference proteome</keyword>
<dbReference type="SUPFAM" id="SSF48498">
    <property type="entry name" value="Tetracyclin repressor-like, C-terminal domain"/>
    <property type="match status" value="1"/>
</dbReference>
<dbReference type="Pfam" id="PF00440">
    <property type="entry name" value="TetR_N"/>
    <property type="match status" value="1"/>
</dbReference>
<name>A0ABS0HJ73_9SPHN</name>
<dbReference type="SUPFAM" id="SSF46689">
    <property type="entry name" value="Homeodomain-like"/>
    <property type="match status" value="1"/>
</dbReference>
<evidence type="ECO:0000313" key="6">
    <source>
        <dbReference type="Proteomes" id="UP000600799"/>
    </source>
</evidence>
<sequence length="268" mass="29488">MGGENPSSSCHAGRPHGEKALGPNLTGSALLVERRTVVPVAEIATLSDTSGPETASAAKPARRSRAESREQAINQIIDIATNEFVEKGLAGARIDEIAGKATKRKIYYYFEGKDELYRAVLQRAYARVRESEAEVDIASGSAADALRRLIEHDVRYHARHPELVRLVMNENIHRAEHLKQIEGLPQGNRKVIGILESIIARGQAEGTFRDGIDPVDLHLNLTALSFYNVSNQFTFAHNFGVDMTSPEAIERRAGQVADIILAWVTKKD</sequence>
<dbReference type="EMBL" id="JADQDC010000011">
    <property type="protein sequence ID" value="MBF9152307.1"/>
    <property type="molecule type" value="Genomic_DNA"/>
</dbReference>
<dbReference type="Gene3D" id="1.10.357.10">
    <property type="entry name" value="Tetracycline Repressor, domain 2"/>
    <property type="match status" value="1"/>
</dbReference>
<dbReference type="InterPro" id="IPR050109">
    <property type="entry name" value="HTH-type_TetR-like_transc_reg"/>
</dbReference>
<feature type="compositionally biased region" description="Polar residues" evidence="2">
    <location>
        <begin position="1"/>
        <end position="10"/>
    </location>
</feature>
<evidence type="ECO:0000259" key="4">
    <source>
        <dbReference type="Pfam" id="PF17938"/>
    </source>
</evidence>
<evidence type="ECO:0000256" key="1">
    <source>
        <dbReference type="ARBA" id="ARBA00023125"/>
    </source>
</evidence>